<dbReference type="PROSITE" id="PS51257">
    <property type="entry name" value="PROKAR_LIPOPROTEIN"/>
    <property type="match status" value="1"/>
</dbReference>
<dbReference type="Proteomes" id="UP000006655">
    <property type="component" value="Chromosome"/>
</dbReference>
<dbReference type="RefSeq" id="WP_013013846.1">
    <property type="nucleotide sequence ID" value="NC_013946.1"/>
</dbReference>
<evidence type="ECO:0000256" key="1">
    <source>
        <dbReference type="SAM" id="SignalP"/>
    </source>
</evidence>
<reference evidence="4" key="2">
    <citation type="submission" date="2013-04" db="EMBL/GenBank/DDBJ databases">
        <title>Non-Hybrid, Finished Microbial Genome Assemblies from Long-Read SMRT Sequencing Data.</title>
        <authorList>
            <person name="Klammer A."/>
            <person name="Drake J."/>
            <person name="Heiner C."/>
            <person name="Clum A."/>
            <person name="Copeland A."/>
            <person name="Huddleston J."/>
            <person name="Eichler E."/>
            <person name="Turner S.W."/>
        </authorList>
    </citation>
    <scope>NUCLEOTIDE SEQUENCE</scope>
    <source>
        <strain evidence="4">DSM 1279</strain>
    </source>
</reference>
<feature type="signal peptide" evidence="1">
    <location>
        <begin position="1"/>
        <end position="20"/>
    </location>
</feature>
<reference evidence="4 6" key="3">
    <citation type="submission" date="2013-04" db="EMBL/GenBank/DDBJ databases">
        <authorList>
            <person name="Chin J."/>
            <person name="Alexander D.H."/>
            <person name="Marks P."/>
            <person name="Korlach J."/>
            <person name="Clum A."/>
            <person name="Copeland A."/>
        </authorList>
    </citation>
    <scope>NUCLEOTIDE SEQUENCE [LARGE SCALE GENOMIC DNA]</scope>
    <source>
        <strain evidence="6">ATCC 35948 / DSM 1279 / VKM B-1258 / 21</strain>
        <strain evidence="4">DSM 1279</strain>
    </source>
</reference>
<dbReference type="Gene3D" id="3.40.33.10">
    <property type="entry name" value="CAP"/>
    <property type="match status" value="1"/>
</dbReference>
<feature type="chain" id="PRO_5044729764" evidence="1">
    <location>
        <begin position="21"/>
        <end position="159"/>
    </location>
</feature>
<protein>
    <submittedName>
        <fullName evidence="3">SCP-like extracellular</fullName>
    </submittedName>
</protein>
<dbReference type="CDD" id="cd05379">
    <property type="entry name" value="CAP_bacterial"/>
    <property type="match status" value="1"/>
</dbReference>
<sequence>MRLLLSAALMVLAACTPSPGVSYTPDDYQLVLDAVNQARAQARTCNATPYAAAPALSWNGLLGEVARQRAEYLQQSGVLSHYEGSSTTPAVATRSLQNGYHYVEIRENLAQGYEQATEAVAAWLASPQGHCETLMAPHLREMGMVRRGDYWVLVVAQPR</sequence>
<dbReference type="InterPro" id="IPR035940">
    <property type="entry name" value="CAP_sf"/>
</dbReference>
<dbReference type="PANTHER" id="PTHR31157">
    <property type="entry name" value="SCP DOMAIN-CONTAINING PROTEIN"/>
    <property type="match status" value="1"/>
</dbReference>
<organism evidence="4 6">
    <name type="scientific">Meiothermus ruber (strain ATCC 35948 / DSM 1279 / VKM B-1258 / 21)</name>
    <name type="common">Thermus ruber</name>
    <dbReference type="NCBI Taxonomy" id="504728"/>
    <lineage>
        <taxon>Bacteria</taxon>
        <taxon>Thermotogati</taxon>
        <taxon>Deinococcota</taxon>
        <taxon>Deinococci</taxon>
        <taxon>Thermales</taxon>
        <taxon>Thermaceae</taxon>
        <taxon>Meiothermus</taxon>
    </lineage>
</organism>
<dbReference type="OrthoDB" id="68195at2"/>
<evidence type="ECO:0000313" key="4">
    <source>
        <dbReference type="EMBL" id="AGK06216.1"/>
    </source>
</evidence>
<dbReference type="Pfam" id="PF00188">
    <property type="entry name" value="CAP"/>
    <property type="match status" value="1"/>
</dbReference>
<dbReference type="AlphaFoldDB" id="D3PSB1"/>
<dbReference type="eggNOG" id="COG2340">
    <property type="taxonomic scope" value="Bacteria"/>
</dbReference>
<dbReference type="PATRIC" id="fig|504728.9.peg.3008"/>
<evidence type="ECO:0000313" key="5">
    <source>
        <dbReference type="Proteomes" id="UP000006655"/>
    </source>
</evidence>
<accession>D3PSB1</accession>
<gene>
    <name evidence="3" type="ordered locus">Mrub_1582</name>
    <name evidence="4" type="ORF">K649_14650</name>
</gene>
<proteinExistence type="predicted"/>
<dbReference type="SUPFAM" id="SSF55797">
    <property type="entry name" value="PR-1-like"/>
    <property type="match status" value="1"/>
</dbReference>
<keyword evidence="5" id="KW-1185">Reference proteome</keyword>
<feature type="domain" description="SCP" evidence="2">
    <location>
        <begin position="32"/>
        <end position="145"/>
    </location>
</feature>
<dbReference type="KEGG" id="mrb:Mrub_1582"/>
<reference evidence="3 5" key="1">
    <citation type="journal article" date="2010" name="Stand. Genomic Sci.">
        <title>Complete genome sequence of Meiothermus ruber type strain (21).</title>
        <authorList>
            <person name="Tindall B.J."/>
            <person name="Sikorski J."/>
            <person name="Lucas S."/>
            <person name="Goltsman E."/>
            <person name="Copeland A."/>
            <person name="Glavina Del Rio T."/>
            <person name="Nolan M."/>
            <person name="Tice H."/>
            <person name="Cheng J.F."/>
            <person name="Han C."/>
            <person name="Pitluck S."/>
            <person name="Liolios K."/>
            <person name="Ivanova N."/>
            <person name="Mavromatis K."/>
            <person name="Ovchinnikova G."/>
            <person name="Pati A."/>
            <person name="Fahnrich R."/>
            <person name="Goodwin L."/>
            <person name="Chen A."/>
            <person name="Palaniappan K."/>
            <person name="Land M."/>
            <person name="Hauser L."/>
            <person name="Chang Y.J."/>
            <person name="Jeffries C.D."/>
            <person name="Rohde M."/>
            <person name="Goker M."/>
            <person name="Woyke T."/>
            <person name="Bristow J."/>
            <person name="Eisen J.A."/>
            <person name="Markowitz V."/>
            <person name="Hugenholtz P."/>
            <person name="Kyrpides N.C."/>
            <person name="Klenk H.P."/>
            <person name="Lapidus A."/>
        </authorList>
    </citation>
    <scope>NUCLEOTIDE SEQUENCE [LARGE SCALE GENOMIC DNA]</scope>
    <source>
        <strain evidence="5">ATCC 35948 / DSM 1279 / VKM B-1258 / 21</strain>
        <strain evidence="3">DSM 1279</strain>
    </source>
</reference>
<evidence type="ECO:0000259" key="2">
    <source>
        <dbReference type="Pfam" id="PF00188"/>
    </source>
</evidence>
<dbReference type="EMBL" id="CP005385">
    <property type="protein sequence ID" value="AGK06216.1"/>
    <property type="molecule type" value="Genomic_DNA"/>
</dbReference>
<dbReference type="STRING" id="504728.K649_14650"/>
<dbReference type="EMBL" id="CP001743">
    <property type="protein sequence ID" value="ADD28344.1"/>
    <property type="molecule type" value="Genomic_DNA"/>
</dbReference>
<evidence type="ECO:0000313" key="3">
    <source>
        <dbReference type="EMBL" id="ADD28344.1"/>
    </source>
</evidence>
<keyword evidence="1" id="KW-0732">Signal</keyword>
<dbReference type="InterPro" id="IPR014044">
    <property type="entry name" value="CAP_dom"/>
</dbReference>
<dbReference type="PANTHER" id="PTHR31157:SF1">
    <property type="entry name" value="SCP DOMAIN-CONTAINING PROTEIN"/>
    <property type="match status" value="1"/>
</dbReference>
<name>D3PSB1_MEIRD</name>
<dbReference type="Proteomes" id="UP000013026">
    <property type="component" value="Chromosome"/>
</dbReference>
<dbReference type="KEGG" id="mre:K649_14650"/>
<evidence type="ECO:0000313" key="6">
    <source>
        <dbReference type="Proteomes" id="UP000013026"/>
    </source>
</evidence>